<dbReference type="AlphaFoldDB" id="S8EAC1"/>
<sequence length="53" mass="6210">MFDYGLPPILRTPRIRGSDATVKLRQERVRQFTERPIRVRLFGCVEELPHVGC</sequence>
<evidence type="ECO:0000313" key="2">
    <source>
        <dbReference type="Proteomes" id="UP000015241"/>
    </source>
</evidence>
<dbReference type="EMBL" id="KE504151">
    <property type="protein sequence ID" value="EPT00199.1"/>
    <property type="molecule type" value="Genomic_DNA"/>
</dbReference>
<dbReference type="HOGENOM" id="CLU_3068674_0_0_1"/>
<dbReference type="Proteomes" id="UP000015241">
    <property type="component" value="Unassembled WGS sequence"/>
</dbReference>
<proteinExistence type="predicted"/>
<keyword evidence="2" id="KW-1185">Reference proteome</keyword>
<evidence type="ECO:0000313" key="1">
    <source>
        <dbReference type="EMBL" id="EPT00199.1"/>
    </source>
</evidence>
<accession>S8EAC1</accession>
<dbReference type="InParanoid" id="S8EAC1"/>
<reference evidence="1 2" key="1">
    <citation type="journal article" date="2012" name="Science">
        <title>The Paleozoic origin of enzymatic lignin decomposition reconstructed from 31 fungal genomes.</title>
        <authorList>
            <person name="Floudas D."/>
            <person name="Binder M."/>
            <person name="Riley R."/>
            <person name="Barry K."/>
            <person name="Blanchette R.A."/>
            <person name="Henrissat B."/>
            <person name="Martinez A.T."/>
            <person name="Otillar R."/>
            <person name="Spatafora J.W."/>
            <person name="Yadav J.S."/>
            <person name="Aerts A."/>
            <person name="Benoit I."/>
            <person name="Boyd A."/>
            <person name="Carlson A."/>
            <person name="Copeland A."/>
            <person name="Coutinho P.M."/>
            <person name="de Vries R.P."/>
            <person name="Ferreira P."/>
            <person name="Findley K."/>
            <person name="Foster B."/>
            <person name="Gaskell J."/>
            <person name="Glotzer D."/>
            <person name="Gorecki P."/>
            <person name="Heitman J."/>
            <person name="Hesse C."/>
            <person name="Hori C."/>
            <person name="Igarashi K."/>
            <person name="Jurgens J.A."/>
            <person name="Kallen N."/>
            <person name="Kersten P."/>
            <person name="Kohler A."/>
            <person name="Kuees U."/>
            <person name="Kumar T.K.A."/>
            <person name="Kuo A."/>
            <person name="LaButti K."/>
            <person name="Larrondo L.F."/>
            <person name="Lindquist E."/>
            <person name="Ling A."/>
            <person name="Lombard V."/>
            <person name="Lucas S."/>
            <person name="Lundell T."/>
            <person name="Martin R."/>
            <person name="McLaughlin D.J."/>
            <person name="Morgenstern I."/>
            <person name="Morin E."/>
            <person name="Murat C."/>
            <person name="Nagy L.G."/>
            <person name="Nolan M."/>
            <person name="Ohm R.A."/>
            <person name="Patyshakuliyeva A."/>
            <person name="Rokas A."/>
            <person name="Ruiz-Duenas F.J."/>
            <person name="Sabat G."/>
            <person name="Salamov A."/>
            <person name="Samejima M."/>
            <person name="Schmutz J."/>
            <person name="Slot J.C."/>
            <person name="St John F."/>
            <person name="Stenlid J."/>
            <person name="Sun H."/>
            <person name="Sun S."/>
            <person name="Syed K."/>
            <person name="Tsang A."/>
            <person name="Wiebenga A."/>
            <person name="Young D."/>
            <person name="Pisabarro A."/>
            <person name="Eastwood D.C."/>
            <person name="Martin F."/>
            <person name="Cullen D."/>
            <person name="Grigoriev I.V."/>
            <person name="Hibbett D.S."/>
        </authorList>
    </citation>
    <scope>NUCLEOTIDE SEQUENCE</scope>
    <source>
        <strain evidence="2">FP-58527</strain>
    </source>
</reference>
<protein>
    <submittedName>
        <fullName evidence="1">Uncharacterized protein</fullName>
    </submittedName>
</protein>
<name>S8EAC1_FOMSC</name>
<organism evidence="1 2">
    <name type="scientific">Fomitopsis schrenkii</name>
    <name type="common">Brown rot fungus</name>
    <dbReference type="NCBI Taxonomy" id="2126942"/>
    <lineage>
        <taxon>Eukaryota</taxon>
        <taxon>Fungi</taxon>
        <taxon>Dikarya</taxon>
        <taxon>Basidiomycota</taxon>
        <taxon>Agaricomycotina</taxon>
        <taxon>Agaricomycetes</taxon>
        <taxon>Polyporales</taxon>
        <taxon>Fomitopsis</taxon>
    </lineage>
</organism>
<gene>
    <name evidence="1" type="ORF">FOMPIDRAFT_1023968</name>
</gene>